<proteinExistence type="predicted"/>
<comment type="caution">
    <text evidence="2">The sequence shown here is derived from an EMBL/GenBank/DDBJ whole genome shotgun (WGS) entry which is preliminary data.</text>
</comment>
<organism evidence="2 3">
    <name type="scientific">Streptacidiphilus pinicola</name>
    <dbReference type="NCBI Taxonomy" id="2219663"/>
    <lineage>
        <taxon>Bacteria</taxon>
        <taxon>Bacillati</taxon>
        <taxon>Actinomycetota</taxon>
        <taxon>Actinomycetes</taxon>
        <taxon>Kitasatosporales</taxon>
        <taxon>Streptomycetaceae</taxon>
        <taxon>Streptacidiphilus</taxon>
    </lineage>
</organism>
<evidence type="ECO:0000313" key="3">
    <source>
        <dbReference type="Proteomes" id="UP000248889"/>
    </source>
</evidence>
<reference evidence="2 3" key="1">
    <citation type="submission" date="2018-06" db="EMBL/GenBank/DDBJ databases">
        <title>Streptacidiphilus pinicola sp. nov., isolated from pine grove soil.</title>
        <authorList>
            <person name="Roh S.G."/>
            <person name="Park S."/>
            <person name="Kim M.-K."/>
            <person name="Yun B.-R."/>
            <person name="Park J."/>
            <person name="Kim M.J."/>
            <person name="Kim Y.S."/>
            <person name="Kim S.B."/>
        </authorList>
    </citation>
    <scope>NUCLEOTIDE SEQUENCE [LARGE SCALE GENOMIC DNA]</scope>
    <source>
        <strain evidence="2 3">MMS16-CNU450</strain>
    </source>
</reference>
<evidence type="ECO:0000313" key="2">
    <source>
        <dbReference type="EMBL" id="RAG84861.1"/>
    </source>
</evidence>
<dbReference type="RefSeq" id="WP_111501437.1">
    <property type="nucleotide sequence ID" value="NZ_QKYN01000057.1"/>
</dbReference>
<gene>
    <name evidence="2" type="ORF">DN069_14755</name>
</gene>
<sequence>MSVRRKVLAGAAVVAAASAAVALPGAAQAAQPQQAAAAKSPLVLTLGRIQSGPLMPGGRAKVFDFSVTNTSGKAVPFITELGGGAHGALGIDGSDVKLNVTPVHAPATTVEFGGEDGGLLGFLYPKHGQVNGPFTVPAHATYTWKVSLAATKAWPVNDDRLDFGFNVGTDNSRQWASRELNLKVGTARTGGPIVQSLTGGSVVAPGKPLVLRYTLTNRTGAAVTEKLQPWVMEQLTAPGQLDATLAYDLWQNGRWVPVGTDGAGLPVLPAHWANGATVSYTFRVRVAHWDAGAPASQKVIVSAAYDPFVASADRIVTVTH</sequence>
<feature type="signal peptide" evidence="1">
    <location>
        <begin position="1"/>
        <end position="29"/>
    </location>
</feature>
<feature type="chain" id="PRO_5015926453" evidence="1">
    <location>
        <begin position="30"/>
        <end position="320"/>
    </location>
</feature>
<dbReference type="InterPro" id="IPR006311">
    <property type="entry name" value="TAT_signal"/>
</dbReference>
<keyword evidence="1" id="KW-0732">Signal</keyword>
<evidence type="ECO:0000256" key="1">
    <source>
        <dbReference type="SAM" id="SignalP"/>
    </source>
</evidence>
<dbReference type="OrthoDB" id="3849613at2"/>
<dbReference type="AlphaFoldDB" id="A0A2X0INH8"/>
<dbReference type="PROSITE" id="PS51318">
    <property type="entry name" value="TAT"/>
    <property type="match status" value="1"/>
</dbReference>
<keyword evidence="3" id="KW-1185">Reference proteome</keyword>
<accession>A0A2X0INH8</accession>
<protein>
    <submittedName>
        <fullName evidence="2">Uncharacterized protein</fullName>
    </submittedName>
</protein>
<dbReference type="Proteomes" id="UP000248889">
    <property type="component" value="Unassembled WGS sequence"/>
</dbReference>
<name>A0A2X0INH8_9ACTN</name>
<dbReference type="EMBL" id="QKYN01000057">
    <property type="protein sequence ID" value="RAG84861.1"/>
    <property type="molecule type" value="Genomic_DNA"/>
</dbReference>